<dbReference type="PANTHER" id="PTHR46609:SF8">
    <property type="entry name" value="YQAJ VIRAL RECOMBINASE DOMAIN-CONTAINING PROTEIN"/>
    <property type="match status" value="1"/>
</dbReference>
<dbReference type="InterPro" id="IPR011604">
    <property type="entry name" value="PDDEXK-like_dom_sf"/>
</dbReference>
<sequence>MDRKTTPVHPTEIRTSIFPSSAVELNMTSALTNYATEAGDKVDEVVPLLGELVSPESSDVQIKEAKISDSSSFDHPLNTPPLVCLVCYIGEPILSHMVIIIGEQSANKFSDVFSQQRLGVVCYLHLLEQPNLSTHYELEKRRGKEVNIAPLPSNRRGSSRLQWKHQWTKEVNPHLRGGRVENHLGKTTPNSSDRDSNLDLPVLSSRAQHDKRVSQLCHRCGTALPGKTMLQQVQGLVKIHQSMHQVPSYRLLVSGFSLWISTWNHYHQRNSSTMRYLLYNLMLAIGRRPPTGHLCATRYPSGLCGQLVAEVKCTLTHLPQAFSVATGSACGRPVHGGPKLSANFSTEVTAVLICLHVYSSLFLPASGISATVTPGYLLVTWLLFVVLDLRWWELKMARSPAIPPLAARVVSHPHVRHWDKDYDEDENKNEADVIEAVQQWPYLSIHPAFYDLAYSSIISGMENQVSVHVCRRGCRTVNTYKKIESSNHITRAFSDGLHKLAANTSHALEGRKILTKNVNGVNRIECLVKGVRTAIVETSKLDGHLESCKVVRQDLFNTLDHILMSLVSKARGEKRVDFAKRGSNKLRAIGAAISHSAGTVWHLTPWNKKGRKTSRQKPEALEPYMPSDELTNQINKLLKKMAEEVDSNNKWESLEISTVGQHDNAKWRDARLDRLTASSFGAVVQRLEATPCHYLVKNIIFQKELYSEAIQYGRLQEKDALKSYKEIRSVKTYLHCEDASDLVIRLGEEVGNLALHSLVVHNFSYCLYLENLRLWHEGEDLRQHLVRRAPSVWTGSFEKVWPLMSPVTKSTNPVLPPGGGIRKPSPNIGCFYTGQRDGLLHCDDRHPISDQENFPMTERQLEIFVTGPTFGRQLKCY</sequence>
<name>A0A7R9FVB4_TIMSH</name>
<dbReference type="PANTHER" id="PTHR46609">
    <property type="entry name" value="EXONUCLEASE, PHAGE-TYPE/RECB, C-TERMINAL DOMAIN-CONTAINING PROTEIN"/>
    <property type="match status" value="1"/>
</dbReference>
<reference evidence="2" key="1">
    <citation type="submission" date="2020-11" db="EMBL/GenBank/DDBJ databases">
        <authorList>
            <person name="Tran Van P."/>
        </authorList>
    </citation>
    <scope>NUCLEOTIDE SEQUENCE</scope>
</reference>
<dbReference type="InterPro" id="IPR011335">
    <property type="entry name" value="Restrct_endonuc-II-like"/>
</dbReference>
<proteinExistence type="predicted"/>
<dbReference type="Gene3D" id="3.90.320.10">
    <property type="match status" value="1"/>
</dbReference>
<feature type="region of interest" description="Disordered" evidence="1">
    <location>
        <begin position="177"/>
        <end position="199"/>
    </location>
</feature>
<gene>
    <name evidence="2" type="ORF">TSIB3V08_LOCUS703</name>
</gene>
<dbReference type="AlphaFoldDB" id="A0A7R9FVB4"/>
<dbReference type="GO" id="GO:0006281">
    <property type="term" value="P:DNA repair"/>
    <property type="evidence" value="ECO:0007669"/>
    <property type="project" value="UniProtKB-ARBA"/>
</dbReference>
<evidence type="ECO:0000256" key="1">
    <source>
        <dbReference type="SAM" id="MobiDB-lite"/>
    </source>
</evidence>
<dbReference type="SUPFAM" id="SSF52980">
    <property type="entry name" value="Restriction endonuclease-like"/>
    <property type="match status" value="1"/>
</dbReference>
<protein>
    <submittedName>
        <fullName evidence="2">Uncharacterized protein</fullName>
    </submittedName>
</protein>
<organism evidence="2">
    <name type="scientific">Timema shepardi</name>
    <name type="common">Walking stick</name>
    <dbReference type="NCBI Taxonomy" id="629360"/>
    <lineage>
        <taxon>Eukaryota</taxon>
        <taxon>Metazoa</taxon>
        <taxon>Ecdysozoa</taxon>
        <taxon>Arthropoda</taxon>
        <taxon>Hexapoda</taxon>
        <taxon>Insecta</taxon>
        <taxon>Pterygota</taxon>
        <taxon>Neoptera</taxon>
        <taxon>Polyneoptera</taxon>
        <taxon>Phasmatodea</taxon>
        <taxon>Timematodea</taxon>
        <taxon>Timematoidea</taxon>
        <taxon>Timematidae</taxon>
        <taxon>Timema</taxon>
    </lineage>
</organism>
<evidence type="ECO:0000313" key="2">
    <source>
        <dbReference type="EMBL" id="CAD7256423.1"/>
    </source>
</evidence>
<accession>A0A7R9FVB4</accession>
<dbReference type="EMBL" id="OC000178">
    <property type="protein sequence ID" value="CAD7256423.1"/>
    <property type="molecule type" value="Genomic_DNA"/>
</dbReference>
<dbReference type="InterPro" id="IPR051703">
    <property type="entry name" value="NF-kappa-B_Signaling_Reg"/>
</dbReference>